<comment type="pathway">
    <text evidence="1">Cell wall biogenesis; lipoteichoic acid biosynthesis.</text>
</comment>
<gene>
    <name evidence="2" type="ORF">FC85_GL000100</name>
</gene>
<organism evidence="2 3">
    <name type="scientific">Lentilactobacillus diolivorans DSM 14421</name>
    <dbReference type="NCBI Taxonomy" id="1423739"/>
    <lineage>
        <taxon>Bacteria</taxon>
        <taxon>Bacillati</taxon>
        <taxon>Bacillota</taxon>
        <taxon>Bacilli</taxon>
        <taxon>Lactobacillales</taxon>
        <taxon>Lactobacillaceae</taxon>
        <taxon>Lentilactobacillus</taxon>
    </lineage>
</organism>
<name>A0A0R1S8X0_9LACO</name>
<keyword evidence="1" id="KW-1003">Cell membrane</keyword>
<comment type="caution">
    <text evidence="2">The sequence shown here is derived from an EMBL/GenBank/DDBJ whole genome shotgun (WGS) entry which is preliminary data.</text>
</comment>
<comment type="similarity">
    <text evidence="1">Belongs to the DltD family.</text>
</comment>
<evidence type="ECO:0000256" key="1">
    <source>
        <dbReference type="PIRNR" id="PIRNR021438"/>
    </source>
</evidence>
<dbReference type="PANTHER" id="PTHR40039:SF1">
    <property type="entry name" value="PROTEIN DLTD"/>
    <property type="match status" value="1"/>
</dbReference>
<dbReference type="STRING" id="1423739.FC85_GL000100"/>
<dbReference type="PIRSF" id="PIRSF021438">
    <property type="entry name" value="DltD"/>
    <property type="match status" value="1"/>
</dbReference>
<dbReference type="EMBL" id="AZEY01000066">
    <property type="protein sequence ID" value="KRL65549.1"/>
    <property type="molecule type" value="Genomic_DNA"/>
</dbReference>
<dbReference type="InterPro" id="IPR006998">
    <property type="entry name" value="DltD"/>
</dbReference>
<dbReference type="PATRIC" id="fig|1423739.3.peg.106"/>
<dbReference type="AlphaFoldDB" id="A0A0R1S8X0"/>
<dbReference type="RefSeq" id="WP_057864697.1">
    <property type="nucleotide sequence ID" value="NZ_AZEY01000066.1"/>
</dbReference>
<keyword evidence="1" id="KW-0472">Membrane</keyword>
<dbReference type="GO" id="GO:0005886">
    <property type="term" value="C:plasma membrane"/>
    <property type="evidence" value="ECO:0007669"/>
    <property type="project" value="UniProtKB-UniRule"/>
</dbReference>
<reference evidence="2 3" key="1">
    <citation type="journal article" date="2015" name="Genome Announc.">
        <title>Expanding the biotechnology potential of lactobacilli through comparative genomics of 213 strains and associated genera.</title>
        <authorList>
            <person name="Sun Z."/>
            <person name="Harris H.M."/>
            <person name="McCann A."/>
            <person name="Guo C."/>
            <person name="Argimon S."/>
            <person name="Zhang W."/>
            <person name="Yang X."/>
            <person name="Jeffery I.B."/>
            <person name="Cooney J.C."/>
            <person name="Kagawa T.F."/>
            <person name="Liu W."/>
            <person name="Song Y."/>
            <person name="Salvetti E."/>
            <person name="Wrobel A."/>
            <person name="Rasinkangas P."/>
            <person name="Parkhill J."/>
            <person name="Rea M.C."/>
            <person name="O'Sullivan O."/>
            <person name="Ritari J."/>
            <person name="Douillard F.P."/>
            <person name="Paul Ross R."/>
            <person name="Yang R."/>
            <person name="Briner A.E."/>
            <person name="Felis G.E."/>
            <person name="de Vos W.M."/>
            <person name="Barrangou R."/>
            <person name="Klaenhammer T.R."/>
            <person name="Caufield P.W."/>
            <person name="Cui Y."/>
            <person name="Zhang H."/>
            <person name="O'Toole P.W."/>
        </authorList>
    </citation>
    <scope>NUCLEOTIDE SEQUENCE [LARGE SCALE GENOMIC DNA]</scope>
    <source>
        <strain evidence="2 3">DSM 14421</strain>
    </source>
</reference>
<evidence type="ECO:0000313" key="2">
    <source>
        <dbReference type="EMBL" id="KRL65549.1"/>
    </source>
</evidence>
<evidence type="ECO:0000313" key="3">
    <source>
        <dbReference type="Proteomes" id="UP000052013"/>
    </source>
</evidence>
<dbReference type="Pfam" id="PF04914">
    <property type="entry name" value="DltD"/>
    <property type="match status" value="1"/>
</dbReference>
<sequence length="420" mass="49496">MNMKNRLFGAFGPMLLATLLIIVLFSAPFWLKTTYISPKVQRNAATSISPQIFKGQVIKQDVLDHHYVPFFGSSEWSRFDPFHPSVLATKYHRSYRPFLLGQKGSQSLNHFFIMQSINRQIRNKKAVFFISPQWFLPGGENPRVFSCYYSPLQTADWIQSEKGTSMDRYAAKRLLQMPSGRSDKFIAAALKRIILGTKPTIMQQFFIKYRRQMLLNEDKIYSPFGISDKNTKRISREARRLPNAYHYRQLDQLAGRIGKQHTNNNRFQIANKFWDHRIKNRLPRLKNFQARMSFLKSPEYSDFELVLNQFANDRTKVLFIIPPINKRWQAYTGLSADMLHQFDKKITYQLRSQGFNHIADLSRDGAINYFMTDTIHPGWRGWLKMDQSVRPFLTKKIGEPHYVIKKKFYSKRWQQLVPKD</sequence>
<dbReference type="InterPro" id="IPR023896">
    <property type="entry name" value="LTA_DltD"/>
</dbReference>
<protein>
    <recommendedName>
        <fullName evidence="1">Protein DltD</fullName>
    </recommendedName>
</protein>
<dbReference type="GO" id="GO:0070395">
    <property type="term" value="P:lipoteichoic acid biosynthetic process"/>
    <property type="evidence" value="ECO:0007669"/>
    <property type="project" value="UniProtKB-UniRule"/>
</dbReference>
<proteinExistence type="inferred from homology"/>
<dbReference type="UniPathway" id="UPA00556"/>
<dbReference type="Proteomes" id="UP000052013">
    <property type="component" value="Unassembled WGS sequence"/>
</dbReference>
<accession>A0A0R1S8X0</accession>
<dbReference type="PANTHER" id="PTHR40039">
    <property type="entry name" value="PROTEIN DLTD"/>
    <property type="match status" value="1"/>
</dbReference>
<dbReference type="NCBIfam" id="TIGR04092">
    <property type="entry name" value="LTA_DltD"/>
    <property type="match status" value="1"/>
</dbReference>